<dbReference type="AlphaFoldDB" id="A0A1Y2H4V7"/>
<protein>
    <submittedName>
        <fullName evidence="2">Uncharacterized protein</fullName>
    </submittedName>
</protein>
<evidence type="ECO:0000256" key="1">
    <source>
        <dbReference type="SAM" id="SignalP"/>
    </source>
</evidence>
<evidence type="ECO:0000313" key="3">
    <source>
        <dbReference type="Proteomes" id="UP000193411"/>
    </source>
</evidence>
<keyword evidence="1" id="KW-0732">Signal</keyword>
<keyword evidence="3" id="KW-1185">Reference proteome</keyword>
<gene>
    <name evidence="2" type="ORF">BCR44DRAFT_311960</name>
</gene>
<name>A0A1Y2H4V7_9FUNG</name>
<accession>A0A1Y2H4V7</accession>
<dbReference type="Proteomes" id="UP000193411">
    <property type="component" value="Unassembled WGS sequence"/>
</dbReference>
<dbReference type="EMBL" id="MCFL01000362">
    <property type="protein sequence ID" value="ORZ28072.1"/>
    <property type="molecule type" value="Genomic_DNA"/>
</dbReference>
<proteinExistence type="predicted"/>
<organism evidence="2 3">
    <name type="scientific">Catenaria anguillulae PL171</name>
    <dbReference type="NCBI Taxonomy" id="765915"/>
    <lineage>
        <taxon>Eukaryota</taxon>
        <taxon>Fungi</taxon>
        <taxon>Fungi incertae sedis</taxon>
        <taxon>Blastocladiomycota</taxon>
        <taxon>Blastocladiomycetes</taxon>
        <taxon>Blastocladiales</taxon>
        <taxon>Catenariaceae</taxon>
        <taxon>Catenaria</taxon>
    </lineage>
</organism>
<comment type="caution">
    <text evidence="2">The sequence shown here is derived from an EMBL/GenBank/DDBJ whole genome shotgun (WGS) entry which is preliminary data.</text>
</comment>
<evidence type="ECO:0000313" key="2">
    <source>
        <dbReference type="EMBL" id="ORZ28072.1"/>
    </source>
</evidence>
<feature type="chain" id="PRO_5013073373" evidence="1">
    <location>
        <begin position="27"/>
        <end position="540"/>
    </location>
</feature>
<sequence>MQRSRFRMATLAAMQWSVALLESVCSSLQLAPSSFAQWEHVYCGVFFAMLSCLCYVPPYCRPLPALKWLQSRGFTLGSSEGRALVSAHAFHYSHFVELFDAFDRDYIESPDASPSNEDLSATSRMFITLSLMRNSFLDQDRILACLLQHNAVPLMEQGILLYAIARQGLSSFPLVDLWKEISNPSEEHRLGAFALAFLVGFANKPFTYEAASALVQLMDHVETSPTHLLCQYGRRWSSRYACFIVAHACTTQPFDKLAYLHQILDWLSDNSATPLDVLHHLRMVSALVEHLYLSCGQSILPTITSGSPAYLPVITACRLITTFRAHEPSTMLLQLPSFLLSLIQAEVLAVKQRASSVGASSIFIEWLPSAFLPVFLRSIPPELLGRVQGHKKHLFPHRRDTHAATVPDHTWAALKQTYFPNASMHSKSLSTWTCAMSPPWQSSTGTRRFTCGAPCSSRPRPLARMRFRPCGNPLRASLGRSLGLCARCLSRAFDSRVGGCTGRTQSRRAHWPRIWLWAGCCPRSWLSQQRCRRSSGVRHS</sequence>
<feature type="signal peptide" evidence="1">
    <location>
        <begin position="1"/>
        <end position="26"/>
    </location>
</feature>
<reference evidence="2 3" key="1">
    <citation type="submission" date="2016-07" db="EMBL/GenBank/DDBJ databases">
        <title>Pervasive Adenine N6-methylation of Active Genes in Fungi.</title>
        <authorList>
            <consortium name="DOE Joint Genome Institute"/>
            <person name="Mondo S.J."/>
            <person name="Dannebaum R.O."/>
            <person name="Kuo R.C."/>
            <person name="Labutti K."/>
            <person name="Haridas S."/>
            <person name="Kuo A."/>
            <person name="Salamov A."/>
            <person name="Ahrendt S.R."/>
            <person name="Lipzen A."/>
            <person name="Sullivan W."/>
            <person name="Andreopoulos W.B."/>
            <person name="Clum A."/>
            <person name="Lindquist E."/>
            <person name="Daum C."/>
            <person name="Ramamoorthy G.K."/>
            <person name="Gryganskyi A."/>
            <person name="Culley D."/>
            <person name="Magnuson J.K."/>
            <person name="James T.Y."/>
            <person name="O'Malley M.A."/>
            <person name="Stajich J.E."/>
            <person name="Spatafora J.W."/>
            <person name="Visel A."/>
            <person name="Grigoriev I.V."/>
        </authorList>
    </citation>
    <scope>NUCLEOTIDE SEQUENCE [LARGE SCALE GENOMIC DNA]</scope>
    <source>
        <strain evidence="2 3">PL171</strain>
    </source>
</reference>